<gene>
    <name evidence="1" type="ORF">PEVE_00041761</name>
</gene>
<comment type="caution">
    <text evidence="1">The sequence shown here is derived from an EMBL/GenBank/DDBJ whole genome shotgun (WGS) entry which is preliminary data.</text>
</comment>
<evidence type="ECO:0000313" key="1">
    <source>
        <dbReference type="EMBL" id="CAH3018165.1"/>
    </source>
</evidence>
<organism evidence="1 2">
    <name type="scientific">Porites evermanni</name>
    <dbReference type="NCBI Taxonomy" id="104178"/>
    <lineage>
        <taxon>Eukaryota</taxon>
        <taxon>Metazoa</taxon>
        <taxon>Cnidaria</taxon>
        <taxon>Anthozoa</taxon>
        <taxon>Hexacorallia</taxon>
        <taxon>Scleractinia</taxon>
        <taxon>Fungiina</taxon>
        <taxon>Poritidae</taxon>
        <taxon>Porites</taxon>
    </lineage>
</organism>
<proteinExistence type="predicted"/>
<sequence length="585" mass="66621">MNKALTIGCYKTGVHPLLASTRTQVLKAVCLVAPVPPFPLFKTARSVYSAMACSGEKRCIYHQIKAVPQKYSRISSILAFEDDTCNPTDAEIKLNRKIMLTMTVEGQLQLCKSVKKSVNNVNRVAFLFNIAKIIGKDRSQQQILEREKELAKHGKSSTYIDLLDDIANVMRKCESRHLANVMWALGKIEERDHRLHLVCKQEILQQNMSSFNYAEICQIVNGCANLQVKAPEIFSRFQDVILAGNLSNNHLEDQSISGILLSYAKTNSGDKEFFHHFLKEVVSRNLMVSNRVIADIVWSFAKKGIFDDDLFNLVQGEIIRRGALDFNNADIVKILWAFSRAGKGTKQLYYLFDSALVSRGLKTFLSGELIETVWSFAKAKMKNAKVFDLSEKEILSRGMDQLRTHELVLFLYSFTFAQREDVNVSFIEKIEEELCLRNASEFDIGALCQVTWSLAKAGISESKLFGLAEQQVLKYDVQKMSNSEKLMVMRGFLNAQKTSKELFQFLCSSISTSNLSNLTEAQICEFVWCFSLANVEVDNLFNFLEKEILDRRKYHFSRKQLNFLKKGFLRVGKGSKELYKVLSPY</sequence>
<dbReference type="PANTHER" id="PTHR21228:SF40">
    <property type="entry name" value="LD45607P"/>
    <property type="match status" value="1"/>
</dbReference>
<dbReference type="PANTHER" id="PTHR21228">
    <property type="entry name" value="FAST LEU-RICH DOMAIN-CONTAINING"/>
    <property type="match status" value="1"/>
</dbReference>
<dbReference type="InterPro" id="IPR050870">
    <property type="entry name" value="FAST_kinase"/>
</dbReference>
<evidence type="ECO:0000313" key="2">
    <source>
        <dbReference type="Proteomes" id="UP001159427"/>
    </source>
</evidence>
<dbReference type="Proteomes" id="UP001159427">
    <property type="component" value="Unassembled WGS sequence"/>
</dbReference>
<protein>
    <submittedName>
        <fullName evidence="1">Uncharacterized protein</fullName>
    </submittedName>
</protein>
<dbReference type="EMBL" id="CALNXI010000080">
    <property type="protein sequence ID" value="CAH3018165.1"/>
    <property type="molecule type" value="Genomic_DNA"/>
</dbReference>
<reference evidence="1 2" key="1">
    <citation type="submission" date="2022-05" db="EMBL/GenBank/DDBJ databases">
        <authorList>
            <consortium name="Genoscope - CEA"/>
            <person name="William W."/>
        </authorList>
    </citation>
    <scope>NUCLEOTIDE SEQUENCE [LARGE SCALE GENOMIC DNA]</scope>
</reference>
<accession>A0ABN8LRI1</accession>
<keyword evidence="2" id="KW-1185">Reference proteome</keyword>
<name>A0ABN8LRI1_9CNID</name>